<evidence type="ECO:0000259" key="2">
    <source>
        <dbReference type="PROSITE" id="PS51175"/>
    </source>
</evidence>
<dbReference type="SUPFAM" id="SSF49785">
    <property type="entry name" value="Galactose-binding domain-like"/>
    <property type="match status" value="1"/>
</dbReference>
<reference evidence="3 4" key="1">
    <citation type="submission" date="2018-03" db="EMBL/GenBank/DDBJ databases">
        <title>Comparative analysis of microorganisms from saline springs in Andes Mountain Range, Colombia.</title>
        <authorList>
            <person name="Rubin E."/>
        </authorList>
    </citation>
    <scope>NUCLEOTIDE SEQUENCE [LARGE SCALE GENOMIC DNA]</scope>
    <source>
        <strain evidence="3 4">CG 23</strain>
    </source>
</reference>
<comment type="caution">
    <text evidence="3">The sequence shown here is derived from an EMBL/GenBank/DDBJ whole genome shotgun (WGS) entry which is preliminary data.</text>
</comment>
<feature type="compositionally biased region" description="Basic and acidic residues" evidence="1">
    <location>
        <begin position="1"/>
        <end position="19"/>
    </location>
</feature>
<accession>A0ABX5EH75</accession>
<dbReference type="InterPro" id="IPR017853">
    <property type="entry name" value="GH"/>
</dbReference>
<name>A0ABX5EH75_9MICO</name>
<dbReference type="SUPFAM" id="SSF51445">
    <property type="entry name" value="(Trans)glycosidases"/>
    <property type="match status" value="1"/>
</dbReference>
<evidence type="ECO:0000313" key="3">
    <source>
        <dbReference type="EMBL" id="PRZ08847.1"/>
    </source>
</evidence>
<gene>
    <name evidence="3" type="ORF">BCL65_102394</name>
</gene>
<evidence type="ECO:0000313" key="4">
    <source>
        <dbReference type="Proteomes" id="UP000239895"/>
    </source>
</evidence>
<dbReference type="Gene3D" id="2.60.120.260">
    <property type="entry name" value="Galactose-binding domain-like"/>
    <property type="match status" value="3"/>
</dbReference>
<dbReference type="RefSeq" id="WP_181340713.1">
    <property type="nucleotide sequence ID" value="NZ_PVTX01000002.1"/>
</dbReference>
<dbReference type="InterPro" id="IPR005084">
    <property type="entry name" value="CBM6"/>
</dbReference>
<dbReference type="Proteomes" id="UP000239895">
    <property type="component" value="Unassembled WGS sequence"/>
</dbReference>
<organism evidence="3 4">
    <name type="scientific">Isoptericola halotolerans</name>
    <dbReference type="NCBI Taxonomy" id="300560"/>
    <lineage>
        <taxon>Bacteria</taxon>
        <taxon>Bacillati</taxon>
        <taxon>Actinomycetota</taxon>
        <taxon>Actinomycetes</taxon>
        <taxon>Micrococcales</taxon>
        <taxon>Promicromonosporaceae</taxon>
        <taxon>Isoptericola</taxon>
    </lineage>
</organism>
<evidence type="ECO:0000256" key="1">
    <source>
        <dbReference type="SAM" id="MobiDB-lite"/>
    </source>
</evidence>
<dbReference type="PROSITE" id="PS51175">
    <property type="entry name" value="CBM6"/>
    <property type="match status" value="1"/>
</dbReference>
<feature type="region of interest" description="Disordered" evidence="1">
    <location>
        <begin position="1"/>
        <end position="21"/>
    </location>
</feature>
<feature type="domain" description="CBM6" evidence="2">
    <location>
        <begin position="729"/>
        <end position="866"/>
    </location>
</feature>
<sequence length="1058" mass="113872">MHDRSSRRRSDGGARDRAPRMRRGVAVAAAVAVGAAGAVLPMSSAAAADPEVLEIDLAATTGEFQGGASGMLYGLGDDGVPTDPIVAGARPTNVTQKAPYGAQHPNGDPLEVERSFFENGGEYLMVNIQDYYPDWPYNGGQRPEDFDTYLETVRTVVTSIVEESAYPERYVFTPFNEPDGINWYGDWDTMRDTFLADWEAAYATIKEIYPEARIAGPGDAWWHGGSTREILEAAKANDTLPDIWTWHELGVENLATFRSHLAEYRQIEQEVGVGPLPVNITEYAMRRDMSVPGQLVQWLSMFEDEKVDAQTAYWTFAGNLNDNMAKNNAANGAWWLLKWYADLTGQTVEVTPPQLDAVDTLQGTATIDADRRQATAIFGGGSADVRVEVDGIDPEVFGDTVDVQVREAEWSGQEGAALNPPVVVADRVEVQDGSVQVDVPNDNRHSAYQLVITPRLAEQPETDSTWRDVVEAEDTTLQDVNVDDQPARDAWTFAASNQQDVSGLTSATSSLTWPVEVPETGTYRLRVIAGTTVAGRHALFVDGEHAATVQYEAGFNARYRGSAEVLVDLEAGTRELSLRTSADGSTVLPGSNVTVDKLELTRVEGPDTEVYPAHLARLDGGSVLFGEATDAGDVRLEQDGTATFYVAARETGYHDVAVSYAAAQATGLELEVNGRPVEGLAAADAGRWSSTVRLHLAQGITEITVRAQDQVDLTSLRTVRAAEGDEAVVEVEAEEALELHGGARVDAVAEPTNVSGDNVGWLGGGADSYAVWQRPEGLPAGAYNFVARYANAEKNTGHAYNTDVITRFLDITEDGGATTRGAYRHNYSWQGFWTHTVPLDLATDDGALTLGNDSGWAPNLDTLALAPLVLDVTNAGEDTTPPEVTVKDGTDLTVGADGLYAKVSFALHDAGTIDRVVLNGVSKDLTDDTWSDLNGVEPGTFGAVEGENMLEVFDVAGNVTTVEFTLDTTGPQVTVKEGAKFTVGSDGTYRKVSFTLHDAPAGVDGLTLNGVEKDLTDDRWSDLDKVTPGRFGAQRGENTLVVHDTLGNTTEVRFTIGS</sequence>
<dbReference type="InterPro" id="IPR008979">
    <property type="entry name" value="Galactose-bd-like_sf"/>
</dbReference>
<dbReference type="Gene3D" id="3.20.20.80">
    <property type="entry name" value="Glycosidases"/>
    <property type="match status" value="1"/>
</dbReference>
<protein>
    <recommendedName>
        <fullName evidence="2">CBM6 domain-containing protein</fullName>
    </recommendedName>
</protein>
<keyword evidence="4" id="KW-1185">Reference proteome</keyword>
<proteinExistence type="predicted"/>
<dbReference type="EMBL" id="PVTX01000002">
    <property type="protein sequence ID" value="PRZ08847.1"/>
    <property type="molecule type" value="Genomic_DNA"/>
</dbReference>